<evidence type="ECO:0000256" key="3">
    <source>
        <dbReference type="ARBA" id="ARBA00010617"/>
    </source>
</evidence>
<evidence type="ECO:0000256" key="12">
    <source>
        <dbReference type="PIRSR" id="PIRSR602401-1"/>
    </source>
</evidence>
<dbReference type="FunFam" id="1.10.630.10:FF:000026">
    <property type="entry name" value="Cytochrome P450 82C4"/>
    <property type="match status" value="1"/>
</dbReference>
<evidence type="ECO:0000256" key="2">
    <source>
        <dbReference type="ARBA" id="ARBA00004370"/>
    </source>
</evidence>
<evidence type="ECO:0000313" key="15">
    <source>
        <dbReference type="EMBL" id="KAK4797240.1"/>
    </source>
</evidence>
<comment type="similarity">
    <text evidence="3 13">Belongs to the cytochrome P450 family.</text>
</comment>
<reference evidence="15 16" key="1">
    <citation type="journal article" date="2023" name="Hortic Res">
        <title>Pangenome of water caltrop reveals structural variations and asymmetric subgenome divergence after allopolyploidization.</title>
        <authorList>
            <person name="Zhang X."/>
            <person name="Chen Y."/>
            <person name="Wang L."/>
            <person name="Yuan Y."/>
            <person name="Fang M."/>
            <person name="Shi L."/>
            <person name="Lu R."/>
            <person name="Comes H.P."/>
            <person name="Ma Y."/>
            <person name="Chen Y."/>
            <person name="Huang G."/>
            <person name="Zhou Y."/>
            <person name="Zheng Z."/>
            <person name="Qiu Y."/>
        </authorList>
    </citation>
    <scope>NUCLEOTIDE SEQUENCE [LARGE SCALE GENOMIC DNA]</scope>
    <source>
        <strain evidence="15">F231</strain>
    </source>
</reference>
<name>A0AAN7RD35_TRANT</name>
<keyword evidence="4 12" id="KW-0349">Heme</keyword>
<dbReference type="Pfam" id="PF00067">
    <property type="entry name" value="p450"/>
    <property type="match status" value="1"/>
</dbReference>
<evidence type="ECO:0000256" key="9">
    <source>
        <dbReference type="ARBA" id="ARBA00023004"/>
    </source>
</evidence>
<comment type="cofactor">
    <cofactor evidence="1 12">
        <name>heme</name>
        <dbReference type="ChEBI" id="CHEBI:30413"/>
    </cofactor>
</comment>
<evidence type="ECO:0000256" key="4">
    <source>
        <dbReference type="ARBA" id="ARBA00022617"/>
    </source>
</evidence>
<dbReference type="PRINTS" id="PR00463">
    <property type="entry name" value="EP450I"/>
</dbReference>
<dbReference type="PROSITE" id="PS00086">
    <property type="entry name" value="CYTOCHROME_P450"/>
    <property type="match status" value="1"/>
</dbReference>
<keyword evidence="16" id="KW-1185">Reference proteome</keyword>
<protein>
    <recommendedName>
        <fullName evidence="17">Cytochrome P450 CYP82D47-like</fullName>
    </recommendedName>
</protein>
<evidence type="ECO:0000256" key="13">
    <source>
        <dbReference type="RuleBase" id="RU000461"/>
    </source>
</evidence>
<dbReference type="Proteomes" id="UP001346149">
    <property type="component" value="Unassembled WGS sequence"/>
</dbReference>
<keyword evidence="9 12" id="KW-0408">Iron</keyword>
<dbReference type="InterPro" id="IPR036396">
    <property type="entry name" value="Cyt_P450_sf"/>
</dbReference>
<dbReference type="InterPro" id="IPR017972">
    <property type="entry name" value="Cyt_P450_CS"/>
</dbReference>
<comment type="caution">
    <text evidence="15">The sequence shown here is derived from an EMBL/GenBank/DDBJ whole genome shotgun (WGS) entry which is preliminary data.</text>
</comment>
<keyword evidence="11 14" id="KW-0472">Membrane</keyword>
<keyword evidence="5 14" id="KW-0812">Transmembrane</keyword>
<evidence type="ECO:0000256" key="5">
    <source>
        <dbReference type="ARBA" id="ARBA00022692"/>
    </source>
</evidence>
<dbReference type="AlphaFoldDB" id="A0AAN7RD35"/>
<dbReference type="PANTHER" id="PTHR47947">
    <property type="entry name" value="CYTOCHROME P450 82C3-RELATED"/>
    <property type="match status" value="1"/>
</dbReference>
<evidence type="ECO:0000256" key="7">
    <source>
        <dbReference type="ARBA" id="ARBA00022989"/>
    </source>
</evidence>
<evidence type="ECO:0000256" key="10">
    <source>
        <dbReference type="ARBA" id="ARBA00023033"/>
    </source>
</evidence>
<dbReference type="InterPro" id="IPR001128">
    <property type="entry name" value="Cyt_P450"/>
</dbReference>
<dbReference type="InterPro" id="IPR050651">
    <property type="entry name" value="Plant_Cytochrome_P450_Monoox"/>
</dbReference>
<evidence type="ECO:0000256" key="1">
    <source>
        <dbReference type="ARBA" id="ARBA00001971"/>
    </source>
</evidence>
<keyword evidence="10 13" id="KW-0503">Monooxygenase</keyword>
<proteinExistence type="inferred from homology"/>
<dbReference type="PANTHER" id="PTHR47947:SF26">
    <property type="entry name" value="CYTOCHROME P450"/>
    <property type="match status" value="1"/>
</dbReference>
<dbReference type="SUPFAM" id="SSF48264">
    <property type="entry name" value="Cytochrome P450"/>
    <property type="match status" value="1"/>
</dbReference>
<evidence type="ECO:0000256" key="11">
    <source>
        <dbReference type="ARBA" id="ARBA00023136"/>
    </source>
</evidence>
<dbReference type="Gene3D" id="1.10.630.10">
    <property type="entry name" value="Cytochrome P450"/>
    <property type="match status" value="1"/>
</dbReference>
<keyword evidence="7 14" id="KW-1133">Transmembrane helix</keyword>
<dbReference type="GO" id="GO:0020037">
    <property type="term" value="F:heme binding"/>
    <property type="evidence" value="ECO:0007669"/>
    <property type="project" value="InterPro"/>
</dbReference>
<dbReference type="InterPro" id="IPR002401">
    <property type="entry name" value="Cyt_P450_E_grp-I"/>
</dbReference>
<gene>
    <name evidence="15" type="ORF">SAY86_029566</name>
</gene>
<accession>A0AAN7RD35</accession>
<dbReference type="GO" id="GO:0016709">
    <property type="term" value="F:oxidoreductase activity, acting on paired donors, with incorporation or reduction of molecular oxygen, NAD(P)H as one donor, and incorporation of one atom of oxygen"/>
    <property type="evidence" value="ECO:0007669"/>
    <property type="project" value="UniProtKB-ARBA"/>
</dbReference>
<evidence type="ECO:0008006" key="17">
    <source>
        <dbReference type="Google" id="ProtNLM"/>
    </source>
</evidence>
<evidence type="ECO:0000256" key="8">
    <source>
        <dbReference type="ARBA" id="ARBA00023002"/>
    </source>
</evidence>
<evidence type="ECO:0000256" key="6">
    <source>
        <dbReference type="ARBA" id="ARBA00022723"/>
    </source>
</evidence>
<feature type="transmembrane region" description="Helical" evidence="14">
    <location>
        <begin position="20"/>
        <end position="39"/>
    </location>
</feature>
<sequence length="546" mass="61439">MKKLAAFIDSSLFPELAAPAFLIAIFVLLISFHFAASFITRRRYGRKKPGGGLQKMPPEAGGSWPLIGHLHLLDGPLPPHLVLGQMADKYGPLFTIRLGLRKAVVANNWEVAKECLTTNDRAFATRPKTVGLDRLSYDYAVVGFSPYGPYWRHIRKLSTIELLSNQRVELLRQVRESEVLASLRDICKEYHRKSTASTGATSLLVDMKRWFGDITMNTMHRMIVGKRINDSSGDYENEKKALKNWSELLGRFLVSDGLPFLRWLDLGGYEKAMKSVAKEIDQILQEWLDEHKARRHLDGEADRVNKDQDFMGVMLSILGADDAEIHRYDCDTINKATCLAMLIAGTDTTTVTMTWALSLLINNKKILEEAQKELDTQIGNKRRVTESDLKNLPYLQAIIKETLRLYPPAPLSLPHAADEDCSVSGYSISKGTRLLLNLHKIQRDPCVWPDPSEFQPERFLTTNKDCDVRGKNFELIPFGSGRRMCPGISLAIQTIGLVLASFLHAFDVKIEEGMALEMEEVIGLTNLMGSPLEVLVTPRDPVLVYQ</sequence>
<organism evidence="15 16">
    <name type="scientific">Trapa natans</name>
    <name type="common">Water chestnut</name>
    <dbReference type="NCBI Taxonomy" id="22666"/>
    <lineage>
        <taxon>Eukaryota</taxon>
        <taxon>Viridiplantae</taxon>
        <taxon>Streptophyta</taxon>
        <taxon>Embryophyta</taxon>
        <taxon>Tracheophyta</taxon>
        <taxon>Spermatophyta</taxon>
        <taxon>Magnoliopsida</taxon>
        <taxon>eudicotyledons</taxon>
        <taxon>Gunneridae</taxon>
        <taxon>Pentapetalae</taxon>
        <taxon>rosids</taxon>
        <taxon>malvids</taxon>
        <taxon>Myrtales</taxon>
        <taxon>Lythraceae</taxon>
        <taxon>Trapa</taxon>
    </lineage>
</organism>
<keyword evidence="8 13" id="KW-0560">Oxidoreductase</keyword>
<dbReference type="PRINTS" id="PR00385">
    <property type="entry name" value="P450"/>
</dbReference>
<comment type="subcellular location">
    <subcellularLocation>
        <location evidence="2">Membrane</location>
    </subcellularLocation>
</comment>
<dbReference type="EMBL" id="JAXQNO010000006">
    <property type="protein sequence ID" value="KAK4797240.1"/>
    <property type="molecule type" value="Genomic_DNA"/>
</dbReference>
<evidence type="ECO:0000256" key="14">
    <source>
        <dbReference type="SAM" id="Phobius"/>
    </source>
</evidence>
<keyword evidence="6 12" id="KW-0479">Metal-binding</keyword>
<dbReference type="GO" id="GO:0005506">
    <property type="term" value="F:iron ion binding"/>
    <property type="evidence" value="ECO:0007669"/>
    <property type="project" value="InterPro"/>
</dbReference>
<feature type="binding site" description="axial binding residue" evidence="12">
    <location>
        <position position="485"/>
    </location>
    <ligand>
        <name>heme</name>
        <dbReference type="ChEBI" id="CHEBI:30413"/>
    </ligand>
    <ligandPart>
        <name>Fe</name>
        <dbReference type="ChEBI" id="CHEBI:18248"/>
    </ligandPart>
</feature>
<dbReference type="GO" id="GO:0016020">
    <property type="term" value="C:membrane"/>
    <property type="evidence" value="ECO:0007669"/>
    <property type="project" value="UniProtKB-SubCell"/>
</dbReference>
<evidence type="ECO:0000313" key="16">
    <source>
        <dbReference type="Proteomes" id="UP001346149"/>
    </source>
</evidence>